<keyword evidence="2" id="KW-1185">Reference proteome</keyword>
<dbReference type="AlphaFoldDB" id="A0A7G2D5J1"/>
<sequence length="367" mass="42158">MKGRTMERFDPSDGFWVDDLAIYEGLIEKDAYGDYDRDGVPNAVELFIGKNPALSDVLGIKPTVAVGWDANQTELTQLLWGFQKASQVIYDYTDGYAMITEVSIKNNVSEESEEWEDYMIRMTLRTNITPKTIHGFWYWKWVKNLNRKEEGYILFPWDWYGGPLNKGWYGGMAHELGHFVFGIGDEYGAPFLWDPNNDNKMDGFTYGALKDLLWSKYGIEFEKMKTVMEAGDLWTEISTPKDYAVFKEQLENVSRELEEKTGYGLLELIVMYGGPKFNTLDSIMPTHWQSEYWIDGVPQVHESAWEVVFALLAKGHTLGHHYVYDIDAGLYLDLNFDGNEDAQFPANYTAKTGPYTGVGYYMIVNRG</sequence>
<name>A0A7G2D5J1_9EURY</name>
<protein>
    <submittedName>
        <fullName evidence="1">Uncharacterized protein</fullName>
    </submittedName>
</protein>
<dbReference type="Proteomes" id="UP000516304">
    <property type="component" value="Chromosome TIRI35C"/>
</dbReference>
<proteinExistence type="predicted"/>
<accession>A0A7G2D5J1</accession>
<evidence type="ECO:0000313" key="2">
    <source>
        <dbReference type="Proteomes" id="UP000516304"/>
    </source>
</evidence>
<reference evidence="1 2" key="1">
    <citation type="submission" date="2020-09" db="EMBL/GenBank/DDBJ databases">
        <authorList>
            <person name="Courtine D."/>
        </authorList>
    </citation>
    <scope>NUCLEOTIDE SEQUENCE [LARGE SCALE GENOMIC DNA]</scope>
    <source>
        <strain evidence="1 2">IRI35c</strain>
    </source>
</reference>
<dbReference type="EMBL" id="LR881183">
    <property type="protein sequence ID" value="CAD5243519.1"/>
    <property type="molecule type" value="Genomic_DNA"/>
</dbReference>
<dbReference type="KEGG" id="tcq:TIRI35C_0365"/>
<organism evidence="1 2">
    <name type="scientific">Thermococcus camini</name>
    <dbReference type="NCBI Taxonomy" id="2016373"/>
    <lineage>
        <taxon>Archaea</taxon>
        <taxon>Methanobacteriati</taxon>
        <taxon>Methanobacteriota</taxon>
        <taxon>Thermococci</taxon>
        <taxon>Thermococcales</taxon>
        <taxon>Thermococcaceae</taxon>
        <taxon>Thermococcus</taxon>
    </lineage>
</organism>
<evidence type="ECO:0000313" key="1">
    <source>
        <dbReference type="EMBL" id="CAD5243519.1"/>
    </source>
</evidence>
<gene>
    <name evidence="1" type="ORF">TIRI35C_0365</name>
</gene>